<comment type="caution">
    <text evidence="1">The sequence shown here is derived from an EMBL/GenBank/DDBJ whole genome shotgun (WGS) entry which is preliminary data.</text>
</comment>
<evidence type="ECO:0000313" key="1">
    <source>
        <dbReference type="EMBL" id="KAK6622836.1"/>
    </source>
</evidence>
<dbReference type="Proteomes" id="UP001372834">
    <property type="component" value="Unassembled WGS sequence"/>
</dbReference>
<dbReference type="EMBL" id="JAWJWE010000038">
    <property type="protein sequence ID" value="KAK6622836.1"/>
    <property type="molecule type" value="Genomic_DNA"/>
</dbReference>
<organism evidence="1 2">
    <name type="scientific">Polyplax serrata</name>
    <name type="common">Common mouse louse</name>
    <dbReference type="NCBI Taxonomy" id="468196"/>
    <lineage>
        <taxon>Eukaryota</taxon>
        <taxon>Metazoa</taxon>
        <taxon>Ecdysozoa</taxon>
        <taxon>Arthropoda</taxon>
        <taxon>Hexapoda</taxon>
        <taxon>Insecta</taxon>
        <taxon>Pterygota</taxon>
        <taxon>Neoptera</taxon>
        <taxon>Paraneoptera</taxon>
        <taxon>Psocodea</taxon>
        <taxon>Troctomorpha</taxon>
        <taxon>Phthiraptera</taxon>
        <taxon>Anoplura</taxon>
        <taxon>Polyplacidae</taxon>
        <taxon>Polyplax</taxon>
    </lineage>
</organism>
<reference evidence="1 2" key="1">
    <citation type="submission" date="2023-10" db="EMBL/GenBank/DDBJ databases">
        <title>Genomes of two closely related lineages of the louse Polyplax serrata with different host specificities.</title>
        <authorList>
            <person name="Martinu J."/>
            <person name="Tarabai H."/>
            <person name="Stefka J."/>
            <person name="Hypsa V."/>
        </authorList>
    </citation>
    <scope>NUCLEOTIDE SEQUENCE [LARGE SCALE GENOMIC DNA]</scope>
    <source>
        <strain evidence="1">HR10_N</strain>
    </source>
</reference>
<sequence length="115" mass="13053">GEGHRKRSGDDDISGKRKFENFFVFLEGEDDPAKGFRTAFVMSSGATCKFLYQEIKTGGRSIRSDCLRACVRACVRGGEGTETHALGESEPEVRWSQRRRRCAPVHLCREMLFYL</sequence>
<evidence type="ECO:0000313" key="2">
    <source>
        <dbReference type="Proteomes" id="UP001372834"/>
    </source>
</evidence>
<feature type="non-terminal residue" evidence="1">
    <location>
        <position position="1"/>
    </location>
</feature>
<protein>
    <submittedName>
        <fullName evidence="1">Uncharacterized protein</fullName>
    </submittedName>
</protein>
<proteinExistence type="predicted"/>
<gene>
    <name evidence="1" type="ORF">RUM43_008679</name>
</gene>
<accession>A0AAN8NYT8</accession>
<dbReference type="AlphaFoldDB" id="A0AAN8NYT8"/>
<name>A0AAN8NYT8_POLSC</name>